<evidence type="ECO:0000313" key="2">
    <source>
        <dbReference type="Proteomes" id="UP000467252"/>
    </source>
</evidence>
<dbReference type="EMBL" id="AP022599">
    <property type="protein sequence ID" value="BBY78922.1"/>
    <property type="molecule type" value="Genomic_DNA"/>
</dbReference>
<reference evidence="1 2" key="1">
    <citation type="journal article" date="2019" name="Emerg. Microbes Infect.">
        <title>Comprehensive subspecies identification of 175 nontuberculous mycobacteria species based on 7547 genomic profiles.</title>
        <authorList>
            <person name="Matsumoto Y."/>
            <person name="Kinjo T."/>
            <person name="Motooka D."/>
            <person name="Nabeya D."/>
            <person name="Jung N."/>
            <person name="Uechi K."/>
            <person name="Horii T."/>
            <person name="Iida T."/>
            <person name="Fujita J."/>
            <person name="Nakamura S."/>
        </authorList>
    </citation>
    <scope>NUCLEOTIDE SEQUENCE [LARGE SCALE GENOMIC DNA]</scope>
    <source>
        <strain evidence="1 2">JCM 6370</strain>
    </source>
</reference>
<organism evidence="1 2">
    <name type="scientific">Mycolicibacterium pulveris</name>
    <name type="common">Mycobacterium pulveris</name>
    <dbReference type="NCBI Taxonomy" id="36813"/>
    <lineage>
        <taxon>Bacteria</taxon>
        <taxon>Bacillati</taxon>
        <taxon>Actinomycetota</taxon>
        <taxon>Actinomycetes</taxon>
        <taxon>Mycobacteriales</taxon>
        <taxon>Mycobacteriaceae</taxon>
        <taxon>Mycolicibacterium</taxon>
    </lineage>
</organism>
<dbReference type="AlphaFoldDB" id="A0A7I7UC61"/>
<name>A0A7I7UC61_MYCPV</name>
<protein>
    <submittedName>
        <fullName evidence="1">Uncharacterized protein</fullName>
    </submittedName>
</protein>
<gene>
    <name evidence="1" type="ORF">MPUL_00800</name>
</gene>
<accession>A0A7I7UC61</accession>
<evidence type="ECO:0000313" key="1">
    <source>
        <dbReference type="EMBL" id="BBY78922.1"/>
    </source>
</evidence>
<dbReference type="Proteomes" id="UP000467252">
    <property type="component" value="Chromosome"/>
</dbReference>
<proteinExistence type="predicted"/>
<dbReference type="RefSeq" id="WP_163896532.1">
    <property type="nucleotide sequence ID" value="NZ_AP022599.1"/>
</dbReference>
<sequence length="89" mass="9870">MADVDRDAIRAEIDQLLRSGMPESVAEGFMQAKVRAIADRHGAAGWDKLRDYFDEVGAQAHQGDPVKKARVEKFNDMLIAELKARNSNG</sequence>
<keyword evidence="2" id="KW-1185">Reference proteome</keyword>